<reference evidence="2" key="3">
    <citation type="submission" date="2025-09" db="UniProtKB">
        <authorList>
            <consortium name="Ensembl"/>
        </authorList>
    </citation>
    <scope>IDENTIFICATION</scope>
</reference>
<evidence type="ECO:0000313" key="3">
    <source>
        <dbReference type="Proteomes" id="UP000007875"/>
    </source>
</evidence>
<keyword evidence="3" id="KW-1185">Reference proteome</keyword>
<dbReference type="Ensembl" id="ENSCSAVT00000015203.1">
    <property type="protein sequence ID" value="ENSCSAVP00000015029.1"/>
    <property type="gene ID" value="ENSCSAVG00000008809.1"/>
</dbReference>
<name>H2ZBR4_CIOSA</name>
<reference evidence="3" key="1">
    <citation type="submission" date="2003-08" db="EMBL/GenBank/DDBJ databases">
        <authorList>
            <person name="Birren B."/>
            <person name="Nusbaum C."/>
            <person name="Abebe A."/>
            <person name="Abouelleil A."/>
            <person name="Adekoya E."/>
            <person name="Ait-zahra M."/>
            <person name="Allen N."/>
            <person name="Allen T."/>
            <person name="An P."/>
            <person name="Anderson M."/>
            <person name="Anderson S."/>
            <person name="Arachchi H."/>
            <person name="Armbruster J."/>
            <person name="Bachantsang P."/>
            <person name="Baldwin J."/>
            <person name="Barry A."/>
            <person name="Bayul T."/>
            <person name="Blitshsteyn B."/>
            <person name="Bloom T."/>
            <person name="Blye J."/>
            <person name="Boguslavskiy L."/>
            <person name="Borowsky M."/>
            <person name="Boukhgalter B."/>
            <person name="Brunache A."/>
            <person name="Butler J."/>
            <person name="Calixte N."/>
            <person name="Calvo S."/>
            <person name="Camarata J."/>
            <person name="Campo K."/>
            <person name="Chang J."/>
            <person name="Cheshatsang Y."/>
            <person name="Citroen M."/>
            <person name="Collymore A."/>
            <person name="Considine T."/>
            <person name="Cook A."/>
            <person name="Cooke P."/>
            <person name="Corum B."/>
            <person name="Cuomo C."/>
            <person name="David R."/>
            <person name="Dawoe T."/>
            <person name="Degray S."/>
            <person name="Dodge S."/>
            <person name="Dooley K."/>
            <person name="Dorje P."/>
            <person name="Dorjee K."/>
            <person name="Dorris L."/>
            <person name="Duffey N."/>
            <person name="Dupes A."/>
            <person name="Elkins T."/>
            <person name="Engels R."/>
            <person name="Erickson J."/>
            <person name="Farina A."/>
            <person name="Faro S."/>
            <person name="Ferreira P."/>
            <person name="Fischer H."/>
            <person name="Fitzgerald M."/>
            <person name="Foley K."/>
            <person name="Gage D."/>
            <person name="Galagan J."/>
            <person name="Gearin G."/>
            <person name="Gnerre S."/>
            <person name="Gnirke A."/>
            <person name="Goyette A."/>
            <person name="Graham J."/>
            <person name="Grandbois E."/>
            <person name="Gyaltsen K."/>
            <person name="Hafez N."/>
            <person name="Hagopian D."/>
            <person name="Hagos B."/>
            <person name="Hall J."/>
            <person name="Hatcher B."/>
            <person name="Heller A."/>
            <person name="Higgins H."/>
            <person name="Honan T."/>
            <person name="Horn A."/>
            <person name="Houde N."/>
            <person name="Hughes L."/>
            <person name="Hulme W."/>
            <person name="Husby E."/>
            <person name="Iliev I."/>
            <person name="Jaffe D."/>
            <person name="Jones C."/>
            <person name="Kamal M."/>
            <person name="Kamat A."/>
            <person name="Kamvysselis M."/>
            <person name="Karlsson E."/>
            <person name="Kells C."/>
            <person name="Kieu A."/>
            <person name="Kisner P."/>
            <person name="Kodira C."/>
            <person name="Kulbokas E."/>
            <person name="Labutti K."/>
            <person name="Lama D."/>
            <person name="Landers T."/>
            <person name="Leger J."/>
            <person name="Levine S."/>
            <person name="Lewis D."/>
            <person name="Lewis T."/>
            <person name="Lindblad-toh K."/>
            <person name="Liu X."/>
            <person name="Lokyitsang T."/>
            <person name="Lokyitsang Y."/>
            <person name="Lucien O."/>
            <person name="Lui A."/>
            <person name="Ma L.J."/>
            <person name="Mabbitt R."/>
            <person name="Macdonald J."/>
            <person name="Maclean C."/>
            <person name="Major J."/>
            <person name="Manning J."/>
            <person name="Marabella R."/>
            <person name="Maru K."/>
            <person name="Matthews C."/>
            <person name="Mauceli E."/>
            <person name="Mccarthy M."/>
            <person name="Mcdonough S."/>
            <person name="Mcghee T."/>
            <person name="Meldrim J."/>
            <person name="Meneus L."/>
            <person name="Mesirov J."/>
            <person name="Mihalev A."/>
            <person name="Mihova T."/>
            <person name="Mikkelsen T."/>
            <person name="Mlenga V."/>
            <person name="Moru K."/>
            <person name="Mozes J."/>
            <person name="Mulrain L."/>
            <person name="Munson G."/>
            <person name="Naylor J."/>
            <person name="Newes C."/>
            <person name="Nguyen C."/>
            <person name="Nguyen N."/>
            <person name="Nguyen T."/>
            <person name="Nicol R."/>
            <person name="Nielsen C."/>
            <person name="Nizzari M."/>
            <person name="Norbu C."/>
            <person name="Norbu N."/>
            <person name="O'donnell P."/>
            <person name="Okoawo O."/>
            <person name="O'leary S."/>
            <person name="Omotosho B."/>
            <person name="O'neill K."/>
            <person name="Osman S."/>
            <person name="Parker S."/>
            <person name="Perrin D."/>
            <person name="Phunkhang P."/>
            <person name="Piqani B."/>
            <person name="Purcell S."/>
            <person name="Rachupka T."/>
            <person name="Ramasamy U."/>
            <person name="Rameau R."/>
            <person name="Ray V."/>
            <person name="Raymond C."/>
            <person name="Retta R."/>
            <person name="Richardson S."/>
            <person name="Rise C."/>
            <person name="Rodriguez J."/>
            <person name="Rogers J."/>
            <person name="Rogov P."/>
            <person name="Rutman M."/>
            <person name="Schupbach R."/>
            <person name="Seaman C."/>
            <person name="Settipalli S."/>
            <person name="Sharpe T."/>
            <person name="Sheridan J."/>
            <person name="Sherpa N."/>
            <person name="Shi J."/>
            <person name="Smirnov S."/>
            <person name="Smith C."/>
            <person name="Sougnez C."/>
            <person name="Spencer B."/>
            <person name="Stalker J."/>
            <person name="Stange-thomann N."/>
            <person name="Stavropoulos S."/>
            <person name="Stetson K."/>
            <person name="Stone C."/>
            <person name="Stone S."/>
            <person name="Stubbs M."/>
            <person name="Talamas J."/>
            <person name="Tchuinga P."/>
            <person name="Tenzing P."/>
            <person name="Tesfaye S."/>
            <person name="Theodore J."/>
            <person name="Thoulutsang Y."/>
            <person name="Topham K."/>
            <person name="Towey S."/>
            <person name="Tsamla T."/>
            <person name="Tsomo N."/>
            <person name="Vallee D."/>
            <person name="Vassiliev H."/>
            <person name="Venkataraman V."/>
            <person name="Vinson J."/>
            <person name="Vo A."/>
            <person name="Wade C."/>
            <person name="Wang S."/>
            <person name="Wangchuk T."/>
            <person name="Wangdi T."/>
            <person name="Whittaker C."/>
            <person name="Wilkinson J."/>
            <person name="Wu Y."/>
            <person name="Wyman D."/>
            <person name="Yadav S."/>
            <person name="Yang S."/>
            <person name="Yang X."/>
            <person name="Yeager S."/>
            <person name="Yee E."/>
            <person name="Young G."/>
            <person name="Zainoun J."/>
            <person name="Zembeck L."/>
            <person name="Zimmer A."/>
            <person name="Zody M."/>
            <person name="Lander E."/>
        </authorList>
    </citation>
    <scope>NUCLEOTIDE SEQUENCE [LARGE SCALE GENOMIC DNA]</scope>
</reference>
<evidence type="ECO:0000313" key="2">
    <source>
        <dbReference type="Ensembl" id="ENSCSAVP00000015029.1"/>
    </source>
</evidence>
<dbReference type="InterPro" id="IPR057106">
    <property type="entry name" value="NXPE4_C"/>
</dbReference>
<dbReference type="PANTHER" id="PTHR16165">
    <property type="entry name" value="NXPE FAMILY MEMBER"/>
    <property type="match status" value="1"/>
</dbReference>
<dbReference type="Pfam" id="PF06312">
    <property type="entry name" value="Neurexophilin"/>
    <property type="match status" value="1"/>
</dbReference>
<dbReference type="Proteomes" id="UP000007875">
    <property type="component" value="Unassembled WGS sequence"/>
</dbReference>
<dbReference type="PANTHER" id="PTHR16165:SF5">
    <property type="entry name" value="NXPE FAMILY MEMBER 3"/>
    <property type="match status" value="1"/>
</dbReference>
<dbReference type="Pfam" id="PF24536">
    <property type="entry name" value="NXPE4_C"/>
    <property type="match status" value="1"/>
</dbReference>
<dbReference type="GeneTree" id="ENSGT00950000182866"/>
<sequence>DKLQVNIVARNHRGEQKRYGGDYFRVLLKTDKDTTSVIADITDNLDGTYTAILPLHFSGKARLKVIMIHPSEAIDLLRRVTSTKWSPGLFFSARFKEKNYEENTECNIWLPSMHDEPLYCNFSNTKTGEPWYCEKPKKLGCDAFISYGMGRNFDGAHFLVKSGLFERNLNLRVQIGKPAEIVIVPGGDVYNRPLCTASKAGNLPPRPAGYFLHDVWHSTHCATRFFLDGPSHVNCLQNKFIYLFGDSTIRQWYSYYVPLVSSKIKTPTVWEPRTAVNEYKNLSIHFAAHGMPLQNGGGRESVPYIADSIDAVQGGPDTVVAFTIGFHLLLYDPSVYVRRLITIREAIGRLLNRSPETIVIFKGLNFYQMDDMFNNQCCLSEWLALRLETIARAIFKEERRMVVLDTWDMTASHYSIPDGLHPTNQIIENEIQLFLSFVCPNK</sequence>
<protein>
    <recommendedName>
        <fullName evidence="1">NXPE C-terminal domain-containing protein</fullName>
    </recommendedName>
</protein>
<reference evidence="2" key="2">
    <citation type="submission" date="2025-08" db="UniProtKB">
        <authorList>
            <consortium name="Ensembl"/>
        </authorList>
    </citation>
    <scope>IDENTIFICATION</scope>
</reference>
<evidence type="ECO:0000259" key="1">
    <source>
        <dbReference type="Pfam" id="PF24536"/>
    </source>
</evidence>
<organism evidence="2 3">
    <name type="scientific">Ciona savignyi</name>
    <name type="common">Pacific transparent sea squirt</name>
    <dbReference type="NCBI Taxonomy" id="51511"/>
    <lineage>
        <taxon>Eukaryota</taxon>
        <taxon>Metazoa</taxon>
        <taxon>Chordata</taxon>
        <taxon>Tunicata</taxon>
        <taxon>Ascidiacea</taxon>
        <taxon>Phlebobranchia</taxon>
        <taxon>Cionidae</taxon>
        <taxon>Ciona</taxon>
    </lineage>
</organism>
<dbReference type="AlphaFoldDB" id="H2ZBR4"/>
<dbReference type="HOGENOM" id="CLU_031119_2_0_1"/>
<accession>H2ZBR4</accession>
<feature type="domain" description="NXPE C-terminal" evidence="1">
    <location>
        <begin position="216"/>
        <end position="439"/>
    </location>
</feature>
<dbReference type="InterPro" id="IPR026845">
    <property type="entry name" value="NXPH/NXPE"/>
</dbReference>
<proteinExistence type="predicted"/>